<evidence type="ECO:0000313" key="2">
    <source>
        <dbReference type="EMBL" id="KIN08452.1"/>
    </source>
</evidence>
<dbReference type="OrthoDB" id="3589576at2759"/>
<dbReference type="Pfam" id="PF12511">
    <property type="entry name" value="DUF3716"/>
    <property type="match status" value="1"/>
</dbReference>
<dbReference type="STRING" id="913774.A0A0C3I1Z8"/>
<feature type="region of interest" description="Disordered" evidence="1">
    <location>
        <begin position="1"/>
        <end position="150"/>
    </location>
</feature>
<dbReference type="AlphaFoldDB" id="A0A0C3I1Z8"/>
<organism evidence="2 3">
    <name type="scientific">Oidiodendron maius (strain Zn)</name>
    <dbReference type="NCBI Taxonomy" id="913774"/>
    <lineage>
        <taxon>Eukaryota</taxon>
        <taxon>Fungi</taxon>
        <taxon>Dikarya</taxon>
        <taxon>Ascomycota</taxon>
        <taxon>Pezizomycotina</taxon>
        <taxon>Leotiomycetes</taxon>
        <taxon>Leotiomycetes incertae sedis</taxon>
        <taxon>Myxotrichaceae</taxon>
        <taxon>Oidiodendron</taxon>
    </lineage>
</organism>
<dbReference type="EMBL" id="KN832870">
    <property type="protein sequence ID" value="KIN08452.1"/>
    <property type="molecule type" value="Genomic_DNA"/>
</dbReference>
<feature type="compositionally biased region" description="Basic and acidic residues" evidence="1">
    <location>
        <begin position="55"/>
        <end position="70"/>
    </location>
</feature>
<evidence type="ECO:0000256" key="1">
    <source>
        <dbReference type="SAM" id="MobiDB-lite"/>
    </source>
</evidence>
<proteinExistence type="predicted"/>
<feature type="compositionally biased region" description="Pro residues" evidence="1">
    <location>
        <begin position="273"/>
        <end position="283"/>
    </location>
</feature>
<feature type="compositionally biased region" description="Pro residues" evidence="1">
    <location>
        <begin position="295"/>
        <end position="306"/>
    </location>
</feature>
<feature type="compositionally biased region" description="Basic and acidic residues" evidence="1">
    <location>
        <begin position="1"/>
        <end position="21"/>
    </location>
</feature>
<dbReference type="Proteomes" id="UP000054321">
    <property type="component" value="Unassembled WGS sequence"/>
</dbReference>
<gene>
    <name evidence="2" type="ORF">OIDMADRAFT_140835</name>
</gene>
<name>A0A0C3I1Z8_OIDMZ</name>
<feature type="compositionally biased region" description="Polar residues" evidence="1">
    <location>
        <begin position="218"/>
        <end position="229"/>
    </location>
</feature>
<feature type="compositionally biased region" description="Pro residues" evidence="1">
    <location>
        <begin position="316"/>
        <end position="329"/>
    </location>
</feature>
<dbReference type="InterPro" id="IPR022190">
    <property type="entry name" value="DUF3716"/>
</dbReference>
<feature type="compositionally biased region" description="Basic and acidic residues" evidence="1">
    <location>
        <begin position="119"/>
        <end position="131"/>
    </location>
</feature>
<feature type="compositionally biased region" description="Basic and acidic residues" evidence="1">
    <location>
        <begin position="367"/>
        <end position="377"/>
    </location>
</feature>
<feature type="region of interest" description="Disordered" evidence="1">
    <location>
        <begin position="208"/>
        <end position="396"/>
    </location>
</feature>
<evidence type="ECO:0000313" key="3">
    <source>
        <dbReference type="Proteomes" id="UP000054321"/>
    </source>
</evidence>
<feature type="compositionally biased region" description="Polar residues" evidence="1">
    <location>
        <begin position="95"/>
        <end position="108"/>
    </location>
</feature>
<keyword evidence="3" id="KW-1185">Reference proteome</keyword>
<reference evidence="3" key="2">
    <citation type="submission" date="2015-01" db="EMBL/GenBank/DDBJ databases">
        <title>Evolutionary Origins and Diversification of the Mycorrhizal Mutualists.</title>
        <authorList>
            <consortium name="DOE Joint Genome Institute"/>
            <consortium name="Mycorrhizal Genomics Consortium"/>
            <person name="Kohler A."/>
            <person name="Kuo A."/>
            <person name="Nagy L.G."/>
            <person name="Floudas D."/>
            <person name="Copeland A."/>
            <person name="Barry K.W."/>
            <person name="Cichocki N."/>
            <person name="Veneault-Fourrey C."/>
            <person name="LaButti K."/>
            <person name="Lindquist E.A."/>
            <person name="Lipzen A."/>
            <person name="Lundell T."/>
            <person name="Morin E."/>
            <person name="Murat C."/>
            <person name="Riley R."/>
            <person name="Ohm R."/>
            <person name="Sun H."/>
            <person name="Tunlid A."/>
            <person name="Henrissat B."/>
            <person name="Grigoriev I.V."/>
            <person name="Hibbett D.S."/>
            <person name="Martin F."/>
        </authorList>
    </citation>
    <scope>NUCLEOTIDE SEQUENCE [LARGE SCALE GENOMIC DNA]</scope>
    <source>
        <strain evidence="3">Zn</strain>
    </source>
</reference>
<dbReference type="InParanoid" id="A0A0C3I1Z8"/>
<accession>A0A0C3I1Z8</accession>
<dbReference type="HOGENOM" id="CLU_721699_0_0_1"/>
<protein>
    <submittedName>
        <fullName evidence="2">Uncharacterized protein</fullName>
    </submittedName>
</protein>
<sequence>MPPRLEDDTIVVKDEAPETRRWSRPSTPASMSAGPDGLEAAHASPPRRRIQSPKALDHEKSLTDKDDARNHNYHHRPSPAPLLPSTHGDREQDTTPDTRPSARSTPNPNKRPRPNVMTTEERLLAMPEKRAMPWRPGVDPGADIETGGESRRKQIRFGCLLATRGDVVPIPCVSCANGRGKFSVCVADPSLFRGACAGCQLSGRPNRCSIKQSDDAPSPNSTTPESASRNVKKKLAKAHSPLLSKPSDQRPADDAPAWHNSSPQWPQEYAYPHPHPQANPHPNPTQSSQRWATVNPPPQPIQPPPSATAIRNGLPLPIPTSPNPPPLPSRSPMGWATVNAPPPLRSAHPASIPPPSYLEANGAASFPHRERREDTHGAESVPGVAGSGAGGGALIDTLPKNKQRQVYGVLSGLQSGIEHLQRELDGLKRVLGVEEEG</sequence>
<reference evidence="2 3" key="1">
    <citation type="submission" date="2014-04" db="EMBL/GenBank/DDBJ databases">
        <authorList>
            <consortium name="DOE Joint Genome Institute"/>
            <person name="Kuo A."/>
            <person name="Martino E."/>
            <person name="Perotto S."/>
            <person name="Kohler A."/>
            <person name="Nagy L.G."/>
            <person name="Floudas D."/>
            <person name="Copeland A."/>
            <person name="Barry K.W."/>
            <person name="Cichocki N."/>
            <person name="Veneault-Fourrey C."/>
            <person name="LaButti K."/>
            <person name="Lindquist E.A."/>
            <person name="Lipzen A."/>
            <person name="Lundell T."/>
            <person name="Morin E."/>
            <person name="Murat C."/>
            <person name="Sun H."/>
            <person name="Tunlid A."/>
            <person name="Henrissat B."/>
            <person name="Grigoriev I.V."/>
            <person name="Hibbett D.S."/>
            <person name="Martin F."/>
            <person name="Nordberg H.P."/>
            <person name="Cantor M.N."/>
            <person name="Hua S.X."/>
        </authorList>
    </citation>
    <scope>NUCLEOTIDE SEQUENCE [LARGE SCALE GENOMIC DNA]</scope>
    <source>
        <strain evidence="2 3">Zn</strain>
    </source>
</reference>